<evidence type="ECO:0000256" key="12">
    <source>
        <dbReference type="SAM" id="Phobius"/>
    </source>
</evidence>
<comment type="subcellular location">
    <subcellularLocation>
        <location evidence="1">Cell membrane</location>
        <topology evidence="1">Multi-pass membrane protein</topology>
    </subcellularLocation>
</comment>
<keyword evidence="8" id="KW-0067">ATP-binding</keyword>
<evidence type="ECO:0000256" key="3">
    <source>
        <dbReference type="ARBA" id="ARBA00022553"/>
    </source>
</evidence>
<dbReference type="InterPro" id="IPR036890">
    <property type="entry name" value="HATPase_C_sf"/>
</dbReference>
<dbReference type="PANTHER" id="PTHR34220:SF11">
    <property type="entry name" value="SENSOR PROTEIN KINASE HPTS"/>
    <property type="match status" value="1"/>
</dbReference>
<dbReference type="SMART" id="SM00304">
    <property type="entry name" value="HAMP"/>
    <property type="match status" value="1"/>
</dbReference>
<evidence type="ECO:0000256" key="5">
    <source>
        <dbReference type="ARBA" id="ARBA00022692"/>
    </source>
</evidence>
<dbReference type="AlphaFoldDB" id="A0A229UTL3"/>
<keyword evidence="11 12" id="KW-0472">Membrane</keyword>
<keyword evidence="10" id="KW-0902">Two-component regulatory system</keyword>
<keyword evidence="4" id="KW-0808">Transferase</keyword>
<dbReference type="Pfam" id="PF06580">
    <property type="entry name" value="His_kinase"/>
    <property type="match status" value="1"/>
</dbReference>
<dbReference type="SUPFAM" id="SSF55874">
    <property type="entry name" value="ATPase domain of HSP90 chaperone/DNA topoisomerase II/histidine kinase"/>
    <property type="match status" value="1"/>
</dbReference>
<evidence type="ECO:0000256" key="8">
    <source>
        <dbReference type="ARBA" id="ARBA00022840"/>
    </source>
</evidence>
<evidence type="ECO:0000256" key="7">
    <source>
        <dbReference type="ARBA" id="ARBA00022777"/>
    </source>
</evidence>
<keyword evidence="15" id="KW-1185">Reference proteome</keyword>
<dbReference type="GO" id="GO:0000155">
    <property type="term" value="F:phosphorelay sensor kinase activity"/>
    <property type="evidence" value="ECO:0007669"/>
    <property type="project" value="InterPro"/>
</dbReference>
<evidence type="ECO:0000256" key="9">
    <source>
        <dbReference type="ARBA" id="ARBA00022989"/>
    </source>
</evidence>
<sequence length="613" mass="70510">MPRSSLRFKLIVLMLIATIAPITASILVTNAYTKQNVRQNALRENTNLLFQGKQNVINYMNSLNETSLTMYKDLSFIGLITSGFSSYQTEAEIFRILQTISRQKDVFQVYMHINDRPTDSLNSFLMIQEFLKRGIQTNTQAQDYVIPMPNDSYEAVMEPTHMSDDYGLTQFPYYAQRTVMTMHRVIYRIPSKEALGILSIDLKLDTLNQLLAQLGNKGEDLYLLDDKGTLLLSTDKEAVPGVALNKPWTQTVLASKEERGSLEADKSIELYEKLTTPYLDWYLVKQIPYEHLYQGARDLTQIHMVILGILLLVVTLLTLLITVRFTRPIKQLLGYINQIQTGRLDVDIQVKTDDEIGILARRFRIMMQTINDLIKQEYKLNLANKTNQLKALQAQIHPHFLYNSLQSIGTLALQHGAPKIYQLLSALAKMMRYSMNTNETEVTLKQELDHVKAYMQLQLQRFENELEVEYDIDEKTLSLVIPKMILQPLAENYFKHAFDPRQPHNLLSFRSFLNAEGTYACLVVEDNGKGLSEEQLSDLREQLNKEPSSFEVTEENRSMNIGLYNVSSRLRLYYNGDAKMQLDALAPHGIRITFWIPLTHPGEEPNDESHYRG</sequence>
<keyword evidence="2" id="KW-1003">Cell membrane</keyword>
<keyword evidence="9 12" id="KW-1133">Transmembrane helix</keyword>
<dbReference type="SUPFAM" id="SSF158472">
    <property type="entry name" value="HAMP domain-like"/>
    <property type="match status" value="1"/>
</dbReference>
<dbReference type="Proteomes" id="UP000215509">
    <property type="component" value="Unassembled WGS sequence"/>
</dbReference>
<dbReference type="EMBL" id="NMQW01000013">
    <property type="protein sequence ID" value="OXM86611.1"/>
    <property type="molecule type" value="Genomic_DNA"/>
</dbReference>
<keyword evidence="5 12" id="KW-0812">Transmembrane</keyword>
<feature type="transmembrane region" description="Helical" evidence="12">
    <location>
        <begin position="302"/>
        <end position="323"/>
    </location>
</feature>
<evidence type="ECO:0000256" key="1">
    <source>
        <dbReference type="ARBA" id="ARBA00004651"/>
    </source>
</evidence>
<evidence type="ECO:0000256" key="6">
    <source>
        <dbReference type="ARBA" id="ARBA00022741"/>
    </source>
</evidence>
<dbReference type="Gene3D" id="3.30.450.20">
    <property type="entry name" value="PAS domain"/>
    <property type="match status" value="1"/>
</dbReference>
<dbReference type="PROSITE" id="PS50885">
    <property type="entry name" value="HAMP"/>
    <property type="match status" value="1"/>
</dbReference>
<keyword evidence="6" id="KW-0547">Nucleotide-binding</keyword>
<evidence type="ECO:0000256" key="2">
    <source>
        <dbReference type="ARBA" id="ARBA00022475"/>
    </source>
</evidence>
<keyword evidence="3" id="KW-0597">Phosphoprotein</keyword>
<dbReference type="InterPro" id="IPR010559">
    <property type="entry name" value="Sig_transdc_His_kin_internal"/>
</dbReference>
<gene>
    <name evidence="14" type="ORF">CF651_09160</name>
</gene>
<reference evidence="14 15" key="1">
    <citation type="submission" date="2017-07" db="EMBL/GenBank/DDBJ databases">
        <title>Genome sequencing and assembly of Paenibacillus rigui.</title>
        <authorList>
            <person name="Mayilraj S."/>
        </authorList>
    </citation>
    <scope>NUCLEOTIDE SEQUENCE [LARGE SCALE GENOMIC DNA]</scope>
    <source>
        <strain evidence="14 15">JCM 16352</strain>
    </source>
</reference>
<dbReference type="GO" id="GO:0005886">
    <property type="term" value="C:plasma membrane"/>
    <property type="evidence" value="ECO:0007669"/>
    <property type="project" value="UniProtKB-SubCell"/>
</dbReference>
<evidence type="ECO:0000313" key="15">
    <source>
        <dbReference type="Proteomes" id="UP000215509"/>
    </source>
</evidence>
<name>A0A229UTL3_9BACL</name>
<feature type="domain" description="HAMP" evidence="13">
    <location>
        <begin position="323"/>
        <end position="375"/>
    </location>
</feature>
<organism evidence="14 15">
    <name type="scientific">Paenibacillus rigui</name>
    <dbReference type="NCBI Taxonomy" id="554312"/>
    <lineage>
        <taxon>Bacteria</taxon>
        <taxon>Bacillati</taxon>
        <taxon>Bacillota</taxon>
        <taxon>Bacilli</taxon>
        <taxon>Bacillales</taxon>
        <taxon>Paenibacillaceae</taxon>
        <taxon>Paenibacillus</taxon>
    </lineage>
</organism>
<dbReference type="InterPro" id="IPR003660">
    <property type="entry name" value="HAMP_dom"/>
</dbReference>
<evidence type="ECO:0000256" key="11">
    <source>
        <dbReference type="ARBA" id="ARBA00023136"/>
    </source>
</evidence>
<dbReference type="Gene3D" id="1.10.8.500">
    <property type="entry name" value="HAMP domain in histidine kinase"/>
    <property type="match status" value="1"/>
</dbReference>
<accession>A0A229UTL3</accession>
<dbReference type="PANTHER" id="PTHR34220">
    <property type="entry name" value="SENSOR HISTIDINE KINASE YPDA"/>
    <property type="match status" value="1"/>
</dbReference>
<evidence type="ECO:0000256" key="4">
    <source>
        <dbReference type="ARBA" id="ARBA00022679"/>
    </source>
</evidence>
<dbReference type="Gene3D" id="3.30.565.10">
    <property type="entry name" value="Histidine kinase-like ATPase, C-terminal domain"/>
    <property type="match status" value="1"/>
</dbReference>
<dbReference type="InterPro" id="IPR050640">
    <property type="entry name" value="Bact_2-comp_sensor_kinase"/>
</dbReference>
<dbReference type="RefSeq" id="WP_094014558.1">
    <property type="nucleotide sequence ID" value="NZ_NMQW01000013.1"/>
</dbReference>
<keyword evidence="7 14" id="KW-0418">Kinase</keyword>
<proteinExistence type="predicted"/>
<dbReference type="GO" id="GO:0005524">
    <property type="term" value="F:ATP binding"/>
    <property type="evidence" value="ECO:0007669"/>
    <property type="project" value="UniProtKB-KW"/>
</dbReference>
<protein>
    <submittedName>
        <fullName evidence="14">Two-component sensor histidine kinase</fullName>
    </submittedName>
</protein>
<evidence type="ECO:0000256" key="10">
    <source>
        <dbReference type="ARBA" id="ARBA00023012"/>
    </source>
</evidence>
<dbReference type="CDD" id="cd06225">
    <property type="entry name" value="HAMP"/>
    <property type="match status" value="1"/>
</dbReference>
<evidence type="ECO:0000259" key="13">
    <source>
        <dbReference type="PROSITE" id="PS50885"/>
    </source>
</evidence>
<dbReference type="Pfam" id="PF00672">
    <property type="entry name" value="HAMP"/>
    <property type="match status" value="1"/>
</dbReference>
<evidence type="ECO:0000313" key="14">
    <source>
        <dbReference type="EMBL" id="OXM86611.1"/>
    </source>
</evidence>
<dbReference type="OrthoDB" id="9776552at2"/>
<comment type="caution">
    <text evidence="14">The sequence shown here is derived from an EMBL/GenBank/DDBJ whole genome shotgun (WGS) entry which is preliminary data.</text>
</comment>